<dbReference type="EMBL" id="CP001649">
    <property type="protein sequence ID" value="ACS80331.1"/>
    <property type="molecule type" value="Genomic_DNA"/>
</dbReference>
<dbReference type="InterPro" id="IPR023214">
    <property type="entry name" value="HAD_sf"/>
</dbReference>
<dbReference type="Gene3D" id="1.10.150.240">
    <property type="entry name" value="Putative phosphatase, domain 2"/>
    <property type="match status" value="1"/>
</dbReference>
<proteinExistence type="predicted"/>
<accession>C6BWQ1</accession>
<dbReference type="HOGENOM" id="CLU_074041_0_0_7"/>
<evidence type="ECO:0000256" key="1">
    <source>
        <dbReference type="ARBA" id="ARBA00022801"/>
    </source>
</evidence>
<reference evidence="2 3" key="1">
    <citation type="submission" date="2009-06" db="EMBL/GenBank/DDBJ databases">
        <title>Complete sequence of Desulfovibrio salexigens DSM 2638.</title>
        <authorList>
            <consortium name="US DOE Joint Genome Institute"/>
            <person name="Lucas S."/>
            <person name="Copeland A."/>
            <person name="Lapidus A."/>
            <person name="Glavina del Rio T."/>
            <person name="Tice H."/>
            <person name="Bruce D."/>
            <person name="Goodwin L."/>
            <person name="Pitluck S."/>
            <person name="Munk A.C."/>
            <person name="Brettin T."/>
            <person name="Detter J.C."/>
            <person name="Han C."/>
            <person name="Tapia R."/>
            <person name="Larimer F."/>
            <person name="Land M."/>
            <person name="Hauser L."/>
            <person name="Kyrpides N."/>
            <person name="Anderson I."/>
            <person name="Wall J.D."/>
            <person name="Arkin A.P."/>
            <person name="Dehal P."/>
            <person name="Chivian D."/>
            <person name="Giles B."/>
            <person name="Hazen T.C."/>
        </authorList>
    </citation>
    <scope>NUCLEOTIDE SEQUENCE [LARGE SCALE GENOMIC DNA]</scope>
    <source>
        <strain evidence="3">ATCC 14822 / DSM 2638 / NCIMB 8403 / VKM B-1763</strain>
    </source>
</reference>
<dbReference type="OrthoDB" id="6101375at2"/>
<dbReference type="InterPro" id="IPR023198">
    <property type="entry name" value="PGP-like_dom2"/>
</dbReference>
<dbReference type="SUPFAM" id="SSF56784">
    <property type="entry name" value="HAD-like"/>
    <property type="match status" value="1"/>
</dbReference>
<dbReference type="RefSeq" id="WP_015852147.1">
    <property type="nucleotide sequence ID" value="NC_012881.1"/>
</dbReference>
<dbReference type="SFLD" id="SFLDS00003">
    <property type="entry name" value="Haloacid_Dehalogenase"/>
    <property type="match status" value="1"/>
</dbReference>
<dbReference type="STRING" id="526222.Desal_2275"/>
<dbReference type="PANTHER" id="PTHR43316">
    <property type="entry name" value="HYDROLASE, HALOACID DELAHOGENASE-RELATED"/>
    <property type="match status" value="1"/>
</dbReference>
<dbReference type="PANTHER" id="PTHR43316:SF8">
    <property type="entry name" value="HAD FAMILY HYDROLASE"/>
    <property type="match status" value="1"/>
</dbReference>
<keyword evidence="1 2" id="KW-0378">Hydrolase</keyword>
<dbReference type="InterPro" id="IPR036412">
    <property type="entry name" value="HAD-like_sf"/>
</dbReference>
<dbReference type="SFLD" id="SFLDG01129">
    <property type="entry name" value="C1.5:_HAD__Beta-PGM__Phosphata"/>
    <property type="match status" value="1"/>
</dbReference>
<keyword evidence="3" id="KW-1185">Reference proteome</keyword>
<dbReference type="AlphaFoldDB" id="C6BWQ1"/>
<dbReference type="Gene3D" id="3.40.50.1000">
    <property type="entry name" value="HAD superfamily/HAD-like"/>
    <property type="match status" value="1"/>
</dbReference>
<dbReference type="Proteomes" id="UP000002601">
    <property type="component" value="Chromosome"/>
</dbReference>
<dbReference type="Pfam" id="PF00702">
    <property type="entry name" value="Hydrolase"/>
    <property type="match status" value="1"/>
</dbReference>
<evidence type="ECO:0000313" key="3">
    <source>
        <dbReference type="Proteomes" id="UP000002601"/>
    </source>
</evidence>
<organism evidence="2 3">
    <name type="scientific">Maridesulfovibrio salexigens (strain ATCC 14822 / DSM 2638 / NCIMB 8403 / VKM B-1763)</name>
    <name type="common">Desulfovibrio salexigens</name>
    <dbReference type="NCBI Taxonomy" id="526222"/>
    <lineage>
        <taxon>Bacteria</taxon>
        <taxon>Pseudomonadati</taxon>
        <taxon>Thermodesulfobacteriota</taxon>
        <taxon>Desulfovibrionia</taxon>
        <taxon>Desulfovibrionales</taxon>
        <taxon>Desulfovibrionaceae</taxon>
        <taxon>Maridesulfovibrio</taxon>
    </lineage>
</organism>
<gene>
    <name evidence="2" type="ordered locus">Desal_2275</name>
</gene>
<protein>
    <submittedName>
        <fullName evidence="2">Haloacid dehalogenase domain protein hydrolase</fullName>
    </submittedName>
</protein>
<name>C6BWQ1_MARSD</name>
<sequence length="233" mass="26016">MFHGKVRAVAFDADDTLWVNEPFFDRAKAEIAEMMSAYIPAEEFTRILEKTQSRNVAVFGYGVKCFVISMIEAANIAAPDKIKSSEIEHIIAVGRAMLTAPVEPIAGVEEVLRTLGSDYELLMITKGDVAEQQRKISLSGMSVYFDHIEILAEKDEAAYERILHKHSIRHDEFLMVGNSVKSDILPVVGIGGRAVHIPFHTTWVHEVVCEDDLCGREYVEISKAGELLPLLTR</sequence>
<evidence type="ECO:0000313" key="2">
    <source>
        <dbReference type="EMBL" id="ACS80331.1"/>
    </source>
</evidence>
<dbReference type="InterPro" id="IPR051540">
    <property type="entry name" value="S-2-haloacid_dehalogenase"/>
</dbReference>
<dbReference type="eggNOG" id="COG1011">
    <property type="taxonomic scope" value="Bacteria"/>
</dbReference>
<dbReference type="KEGG" id="dsa:Desal_2275"/>
<dbReference type="GO" id="GO:0016787">
    <property type="term" value="F:hydrolase activity"/>
    <property type="evidence" value="ECO:0007669"/>
    <property type="project" value="UniProtKB-KW"/>
</dbReference>